<comment type="caution">
    <text evidence="1">The sequence shown here is derived from an EMBL/GenBank/DDBJ whole genome shotgun (WGS) entry which is preliminary data.</text>
</comment>
<evidence type="ECO:0000313" key="2">
    <source>
        <dbReference type="Proteomes" id="UP001307849"/>
    </source>
</evidence>
<reference evidence="1 2" key="1">
    <citation type="submission" date="2019-10" db="EMBL/GenBank/DDBJ databases">
        <authorList>
            <person name="Palmer J.M."/>
        </authorList>
    </citation>
    <scope>NUCLEOTIDE SEQUENCE [LARGE SCALE GENOMIC DNA]</scope>
    <source>
        <strain evidence="1 2">TWF506</strain>
    </source>
</reference>
<keyword evidence="2" id="KW-1185">Reference proteome</keyword>
<accession>A0AAN8N0G0</accession>
<gene>
    <name evidence="1" type="ORF">TWF506_004292</name>
</gene>
<dbReference type="AlphaFoldDB" id="A0AAN8N0G0"/>
<dbReference type="EMBL" id="JAVHJM010000014">
    <property type="protein sequence ID" value="KAK6498048.1"/>
    <property type="molecule type" value="Genomic_DNA"/>
</dbReference>
<proteinExistence type="predicted"/>
<evidence type="ECO:0000313" key="1">
    <source>
        <dbReference type="EMBL" id="KAK6498048.1"/>
    </source>
</evidence>
<protein>
    <submittedName>
        <fullName evidence="1">Uncharacterized protein</fullName>
    </submittedName>
</protein>
<sequence>MSAMTMEAELKRIRELYDPRRDSTDIFARHYRVDTHDDNYENIIVDSSGAYEYTSNALPPYPIGIPLEAKALYTKPENKEPGYGHAIQYSEEERMLHFTVPTVGSSAPARPRP</sequence>
<organism evidence="1 2">
    <name type="scientific">Arthrobotrys conoides</name>
    <dbReference type="NCBI Taxonomy" id="74498"/>
    <lineage>
        <taxon>Eukaryota</taxon>
        <taxon>Fungi</taxon>
        <taxon>Dikarya</taxon>
        <taxon>Ascomycota</taxon>
        <taxon>Pezizomycotina</taxon>
        <taxon>Orbiliomycetes</taxon>
        <taxon>Orbiliales</taxon>
        <taxon>Orbiliaceae</taxon>
        <taxon>Arthrobotrys</taxon>
    </lineage>
</organism>
<name>A0AAN8N0G0_9PEZI</name>
<dbReference type="Proteomes" id="UP001307849">
    <property type="component" value="Unassembled WGS sequence"/>
</dbReference>